<gene>
    <name evidence="8" type="primary">thyA</name>
    <name evidence="10" type="ORF">C725_0790</name>
</gene>
<dbReference type="EC" id="2.1.1.45" evidence="2 8"/>
<dbReference type="GO" id="GO:0032259">
    <property type="term" value="P:methylation"/>
    <property type="evidence" value="ECO:0007669"/>
    <property type="project" value="UniProtKB-KW"/>
</dbReference>
<dbReference type="AlphaFoldDB" id="M2U752"/>
<dbReference type="NCBIfam" id="NF002497">
    <property type="entry name" value="PRK01827.1-3"/>
    <property type="match status" value="1"/>
</dbReference>
<proteinExistence type="inferred from homology"/>
<keyword evidence="6 8" id="KW-0545">Nucleotide biosynthesis</keyword>
<dbReference type="GO" id="GO:0006235">
    <property type="term" value="P:dTTP biosynthetic process"/>
    <property type="evidence" value="ECO:0007669"/>
    <property type="project" value="UniProtKB-UniRule"/>
</dbReference>
<name>M2U752_9SPHN</name>
<feature type="binding site" description="in other chain" evidence="8">
    <location>
        <begin position="166"/>
        <end position="169"/>
    </location>
    <ligand>
        <name>dUMP</name>
        <dbReference type="ChEBI" id="CHEBI:246422"/>
        <note>ligand shared between dimeric partners</note>
    </ligand>
</feature>
<evidence type="ECO:0000256" key="3">
    <source>
        <dbReference type="ARBA" id="ARBA00022490"/>
    </source>
</evidence>
<dbReference type="Pfam" id="PF00303">
    <property type="entry name" value="Thymidylat_synt"/>
    <property type="match status" value="1"/>
</dbReference>
<dbReference type="HAMAP" id="MF_00008">
    <property type="entry name" value="Thymidy_synth_bact"/>
    <property type="match status" value="1"/>
</dbReference>
<feature type="binding site" evidence="8">
    <location>
        <begin position="126"/>
        <end position="127"/>
    </location>
    <ligand>
        <name>dUMP</name>
        <dbReference type="ChEBI" id="CHEBI:246422"/>
        <note>ligand shared between dimeric partners</note>
    </ligand>
</feature>
<evidence type="ECO:0000256" key="6">
    <source>
        <dbReference type="ARBA" id="ARBA00022727"/>
    </source>
</evidence>
<dbReference type="CDD" id="cd00351">
    <property type="entry name" value="TS_Pyrimidine_HMase"/>
    <property type="match status" value="1"/>
</dbReference>
<evidence type="ECO:0000259" key="9">
    <source>
        <dbReference type="Pfam" id="PF00303"/>
    </source>
</evidence>
<dbReference type="NCBIfam" id="NF002499">
    <property type="entry name" value="PRK01827.1-5"/>
    <property type="match status" value="1"/>
</dbReference>
<evidence type="ECO:0000256" key="4">
    <source>
        <dbReference type="ARBA" id="ARBA00022603"/>
    </source>
</evidence>
<comment type="pathway">
    <text evidence="8">Pyrimidine metabolism; dTTP biosynthesis.</text>
</comment>
<organism evidence="10 11">
    <name type="scientific">Pacificimonas flava</name>
    <dbReference type="NCBI Taxonomy" id="1234595"/>
    <lineage>
        <taxon>Bacteria</taxon>
        <taxon>Pseudomonadati</taxon>
        <taxon>Pseudomonadota</taxon>
        <taxon>Alphaproteobacteria</taxon>
        <taxon>Sphingomonadales</taxon>
        <taxon>Sphingosinicellaceae</taxon>
        <taxon>Pacificimonas</taxon>
    </lineage>
</organism>
<dbReference type="EMBL" id="AMRV01000002">
    <property type="protein sequence ID" value="EMD83818.1"/>
    <property type="molecule type" value="Genomic_DNA"/>
</dbReference>
<feature type="binding site" evidence="8">
    <location>
        <position position="169"/>
    </location>
    <ligand>
        <name>(6R)-5,10-methylene-5,6,7,8-tetrahydrofolate</name>
        <dbReference type="ChEBI" id="CHEBI:15636"/>
    </ligand>
</feature>
<accession>M2U752</accession>
<dbReference type="InterPro" id="IPR045097">
    <property type="entry name" value="Thymidate_synth/dCMP_Mease"/>
</dbReference>
<keyword evidence="3 8" id="KW-0963">Cytoplasm</keyword>
<comment type="subunit">
    <text evidence="1 8">Homodimer.</text>
</comment>
<evidence type="ECO:0000256" key="7">
    <source>
        <dbReference type="ARBA" id="ARBA00047344"/>
    </source>
</evidence>
<dbReference type="PANTHER" id="PTHR11548:SF9">
    <property type="entry name" value="THYMIDYLATE SYNTHASE"/>
    <property type="match status" value="1"/>
</dbReference>
<evidence type="ECO:0000313" key="10">
    <source>
        <dbReference type="EMBL" id="EMD83818.1"/>
    </source>
</evidence>
<keyword evidence="11" id="KW-1185">Reference proteome</keyword>
<dbReference type="InterPro" id="IPR036926">
    <property type="entry name" value="Thymidate_synth/dCMP_Mease_sf"/>
</dbReference>
<dbReference type="InterPro" id="IPR000398">
    <property type="entry name" value="Thymidylate_synthase"/>
</dbReference>
<dbReference type="GO" id="GO:0004799">
    <property type="term" value="F:thymidylate synthase activity"/>
    <property type="evidence" value="ECO:0007669"/>
    <property type="project" value="UniProtKB-UniRule"/>
</dbReference>
<evidence type="ECO:0000256" key="5">
    <source>
        <dbReference type="ARBA" id="ARBA00022679"/>
    </source>
</evidence>
<dbReference type="UniPathway" id="UPA00575"/>
<dbReference type="GO" id="GO:0006231">
    <property type="term" value="P:dTMP biosynthetic process"/>
    <property type="evidence" value="ECO:0007669"/>
    <property type="project" value="UniProtKB-UniRule"/>
</dbReference>
<comment type="function">
    <text evidence="8">Catalyzes the reductive methylation of 2'-deoxyuridine-5'-monophosphate (dUMP) to 2'-deoxythymidine-5'-monophosphate (dTMP) while utilizing 5,10-methylenetetrahydrofolate (mTHF) as the methyl donor and reductant in the reaction, yielding dihydrofolate (DHF) as a by-product. This enzymatic reaction provides an intracellular de novo source of dTMP, an essential precursor for DNA biosynthesis.</text>
</comment>
<comment type="similarity">
    <text evidence="8">Belongs to the thymidylate synthase family. Bacterial-type ThyA subfamily.</text>
</comment>
<dbReference type="SUPFAM" id="SSF55831">
    <property type="entry name" value="Thymidylate synthase/dCMP hydroxymethylase"/>
    <property type="match status" value="1"/>
</dbReference>
<reference evidence="10 11" key="1">
    <citation type="journal article" date="2013" name="Genome Announc.">
        <title>Draft Genome Sequence of Strain JLT2015T, Belonging to the Family Sphingomonadaceae of the Alphaproteobacteria.</title>
        <authorList>
            <person name="Tang K."/>
            <person name="Liu K."/>
            <person name="Li S."/>
            <person name="Jiao N."/>
        </authorList>
    </citation>
    <scope>NUCLEOTIDE SEQUENCE [LARGE SCALE GENOMIC DNA]</scope>
    <source>
        <strain evidence="10 11">JLT2015</strain>
    </source>
</reference>
<feature type="active site" description="Nucleophile" evidence="8">
    <location>
        <position position="146"/>
    </location>
</feature>
<comment type="catalytic activity">
    <reaction evidence="7 8">
        <text>dUMP + (6R)-5,10-methylene-5,6,7,8-tetrahydrofolate = 7,8-dihydrofolate + dTMP</text>
        <dbReference type="Rhea" id="RHEA:12104"/>
        <dbReference type="ChEBI" id="CHEBI:15636"/>
        <dbReference type="ChEBI" id="CHEBI:57451"/>
        <dbReference type="ChEBI" id="CHEBI:63528"/>
        <dbReference type="ChEBI" id="CHEBI:246422"/>
        <dbReference type="EC" id="2.1.1.45"/>
    </reaction>
</comment>
<feature type="binding site" evidence="8">
    <location>
        <position position="51"/>
    </location>
    <ligand>
        <name>(6R)-5,10-methylene-5,6,7,8-tetrahydrofolate</name>
        <dbReference type="ChEBI" id="CHEBI:15636"/>
    </ligand>
</feature>
<dbReference type="PRINTS" id="PR00108">
    <property type="entry name" value="THYMDSNTHASE"/>
</dbReference>
<dbReference type="Proteomes" id="UP000011717">
    <property type="component" value="Unassembled WGS sequence"/>
</dbReference>
<evidence type="ECO:0000313" key="11">
    <source>
        <dbReference type="Proteomes" id="UP000011717"/>
    </source>
</evidence>
<dbReference type="OrthoDB" id="9774633at2"/>
<comment type="subcellular location">
    <subcellularLocation>
        <location evidence="8">Cytoplasm</location>
    </subcellularLocation>
</comment>
<evidence type="ECO:0000256" key="2">
    <source>
        <dbReference type="ARBA" id="ARBA00011947"/>
    </source>
</evidence>
<dbReference type="PATRIC" id="fig|1234595.3.peg.789"/>
<evidence type="ECO:0000256" key="1">
    <source>
        <dbReference type="ARBA" id="ARBA00011738"/>
    </source>
</evidence>
<feature type="binding site" description="in other chain" evidence="8">
    <location>
        <position position="21"/>
    </location>
    <ligand>
        <name>dUMP</name>
        <dbReference type="ChEBI" id="CHEBI:246422"/>
        <note>ligand shared between dimeric partners</note>
    </ligand>
</feature>
<evidence type="ECO:0000256" key="8">
    <source>
        <dbReference type="HAMAP-Rule" id="MF_00008"/>
    </source>
</evidence>
<feature type="binding site" description="in other chain" evidence="8">
    <location>
        <begin position="207"/>
        <end position="209"/>
    </location>
    <ligand>
        <name>dUMP</name>
        <dbReference type="ChEBI" id="CHEBI:246422"/>
        <note>ligand shared between dimeric partners</note>
    </ligand>
</feature>
<feature type="binding site" description="in other chain" evidence="8">
    <location>
        <position position="177"/>
    </location>
    <ligand>
        <name>dUMP</name>
        <dbReference type="ChEBI" id="CHEBI:246422"/>
        <note>ligand shared between dimeric partners</note>
    </ligand>
</feature>
<feature type="binding site" evidence="8">
    <location>
        <position position="263"/>
    </location>
    <ligand>
        <name>(6R)-5,10-methylene-5,6,7,8-tetrahydrofolate</name>
        <dbReference type="ChEBI" id="CHEBI:15636"/>
    </ligand>
</feature>
<dbReference type="RefSeq" id="WP_008600284.1">
    <property type="nucleotide sequence ID" value="NZ_AMRV01000002.1"/>
</dbReference>
<dbReference type="NCBIfam" id="TIGR03284">
    <property type="entry name" value="thym_sym"/>
    <property type="match status" value="2"/>
</dbReference>
<keyword evidence="4 8" id="KW-0489">Methyltransferase</keyword>
<sequence>MQQYLDLLAKILEEGTDKGDRTGTGTRSIFGHQMRFDLTEGFPLVTTKKLHLRSIVHELIWFLRGSTNIAYLKEHGVSIWDEWADENGDLGPVYGKQWRKWETADGREIDQIRDLIALIRRDPDSRRQIVTAWNPGEVAEMKLPPCHAIWQTYVANGRLSLQLYQRSCDVFLGLPFNIASYALLTHMIAQQTGLEVGAFIWTGGDTHLYSNHFEQARTQLTRAPLPLPTLKIARRPDDIADYAYEDFLFEGYEAHPHIKAPVAV</sequence>
<dbReference type="GO" id="GO:0005829">
    <property type="term" value="C:cytosol"/>
    <property type="evidence" value="ECO:0007669"/>
    <property type="project" value="TreeGrafter"/>
</dbReference>
<dbReference type="InterPro" id="IPR023451">
    <property type="entry name" value="Thymidate_synth/dCMP_Mease_dom"/>
</dbReference>
<dbReference type="Gene3D" id="3.30.572.10">
    <property type="entry name" value="Thymidylate synthase/dCMP hydroxymethylase domain"/>
    <property type="match status" value="1"/>
</dbReference>
<comment type="caution">
    <text evidence="10">The sequence shown here is derived from an EMBL/GenBank/DDBJ whole genome shotgun (WGS) entry which is preliminary data.</text>
</comment>
<feature type="domain" description="Thymidylate synthase/dCMP hydroxymethylase" evidence="9">
    <location>
        <begin position="2"/>
        <end position="264"/>
    </location>
</feature>
<dbReference type="PANTHER" id="PTHR11548">
    <property type="entry name" value="THYMIDYLATE SYNTHASE 1"/>
    <property type="match status" value="1"/>
</dbReference>
<protein>
    <recommendedName>
        <fullName evidence="2 8">Thymidylate synthase</fullName>
        <shortName evidence="8">TS</shortName>
        <shortName evidence="8">TSase</shortName>
        <ecNumber evidence="2 8">2.1.1.45</ecNumber>
    </recommendedName>
</protein>
<dbReference type="FunFam" id="3.30.572.10:FF:000001">
    <property type="entry name" value="Thymidylate synthase"/>
    <property type="match status" value="1"/>
</dbReference>
<keyword evidence="5 8" id="KW-0808">Transferase</keyword>